<dbReference type="Gene3D" id="3.40.50.80">
    <property type="entry name" value="Nucleotide-binding domain of ferredoxin-NADP reductase (FNR) module"/>
    <property type="match status" value="1"/>
</dbReference>
<evidence type="ECO:0000313" key="2">
    <source>
        <dbReference type="EMBL" id="MCC3273229.1"/>
    </source>
</evidence>
<sequence>MYSVHETAALVQLEWPAELDEKDLLEGGHVAVSAAAATGVHTSYFAVLSVDRGSRTMTLYVKRSARGLVSAALLDPAGGAVLSISRPGPGILLPGSVHRPLFVAAGSGLASGLGLLGRLLRDPARQYERAALFFVGRSDECDTVRDVLAAGGLATSVELRLWDTGSQGRRVTAQDLLGVLATQHPDWIYVCGPASFAGMVREAAAATAGPAAAVVAECYDPPLEPARPE</sequence>
<dbReference type="EMBL" id="CP094984">
    <property type="protein sequence ID" value="UON92783.1"/>
    <property type="molecule type" value="Genomic_DNA"/>
</dbReference>
<dbReference type="RefSeq" id="WP_227929078.1">
    <property type="nucleotide sequence ID" value="NZ_CP094984.1"/>
</dbReference>
<dbReference type="InterPro" id="IPR050415">
    <property type="entry name" value="MRET"/>
</dbReference>
<dbReference type="InterPro" id="IPR017938">
    <property type="entry name" value="Riboflavin_synthase-like_b-brl"/>
</dbReference>
<comment type="cofactor">
    <cofactor evidence="1">
        <name>FAD</name>
        <dbReference type="ChEBI" id="CHEBI:57692"/>
    </cofactor>
</comment>
<evidence type="ECO:0000313" key="5">
    <source>
        <dbReference type="Proteomes" id="UP001155145"/>
    </source>
</evidence>
<keyword evidence="4" id="KW-1185">Reference proteome</keyword>
<evidence type="ECO:0000313" key="4">
    <source>
        <dbReference type="Proteomes" id="UP000829758"/>
    </source>
</evidence>
<dbReference type="PANTHER" id="PTHR47354:SF5">
    <property type="entry name" value="PROTEIN RFBI"/>
    <property type="match status" value="1"/>
</dbReference>
<organism evidence="2 5">
    <name type="scientific">Arthrobacter zhangbolii</name>
    <dbReference type="NCBI Taxonomy" id="2886936"/>
    <lineage>
        <taxon>Bacteria</taxon>
        <taxon>Bacillati</taxon>
        <taxon>Actinomycetota</taxon>
        <taxon>Actinomycetes</taxon>
        <taxon>Micrococcales</taxon>
        <taxon>Micrococcaceae</taxon>
        <taxon>Arthrobacter</taxon>
    </lineage>
</organism>
<dbReference type="Proteomes" id="UP000829758">
    <property type="component" value="Chromosome"/>
</dbReference>
<dbReference type="Proteomes" id="UP001155145">
    <property type="component" value="Unassembled WGS sequence"/>
</dbReference>
<protein>
    <recommendedName>
        <fullName evidence="6">FAD-binding FR-type domain-containing protein</fullName>
    </recommendedName>
</protein>
<reference evidence="2" key="1">
    <citation type="submission" date="2021-10" db="EMBL/GenBank/DDBJ databases">
        <title>Novel species in genus Arthrobacter.</title>
        <authorList>
            <person name="Liu Y."/>
        </authorList>
    </citation>
    <scope>NUCLEOTIDE SEQUENCE</scope>
    <source>
        <strain evidence="2">Zg-Y462</strain>
        <strain evidence="4">zg-Y462</strain>
    </source>
</reference>
<evidence type="ECO:0000256" key="1">
    <source>
        <dbReference type="ARBA" id="ARBA00001974"/>
    </source>
</evidence>
<evidence type="ECO:0008006" key="6">
    <source>
        <dbReference type="Google" id="ProtNLM"/>
    </source>
</evidence>
<dbReference type="SUPFAM" id="SSF63380">
    <property type="entry name" value="Riboflavin synthase domain-like"/>
    <property type="match status" value="1"/>
</dbReference>
<dbReference type="GO" id="GO:0016491">
    <property type="term" value="F:oxidoreductase activity"/>
    <property type="evidence" value="ECO:0007669"/>
    <property type="project" value="TreeGrafter"/>
</dbReference>
<accession>A0A9X1MAG0</accession>
<dbReference type="PANTHER" id="PTHR47354">
    <property type="entry name" value="NADH OXIDOREDUCTASE HCR"/>
    <property type="match status" value="1"/>
</dbReference>
<dbReference type="SUPFAM" id="SSF52343">
    <property type="entry name" value="Ferredoxin reductase-like, C-terminal NADP-linked domain"/>
    <property type="match status" value="1"/>
</dbReference>
<dbReference type="InterPro" id="IPR039261">
    <property type="entry name" value="FNR_nucleotide-bd"/>
</dbReference>
<proteinExistence type="predicted"/>
<dbReference type="AlphaFoldDB" id="A0A9X1MAG0"/>
<evidence type="ECO:0000313" key="3">
    <source>
        <dbReference type="EMBL" id="UON92783.1"/>
    </source>
</evidence>
<name>A0A9X1MAG0_9MICC</name>
<dbReference type="EMBL" id="JAJFZT010000007">
    <property type="protein sequence ID" value="MCC3273229.1"/>
    <property type="molecule type" value="Genomic_DNA"/>
</dbReference>
<gene>
    <name evidence="2" type="ORF">LJ755_10875</name>
    <name evidence="3" type="ORF">MUK71_03830</name>
</gene>